<dbReference type="InterPro" id="IPR011042">
    <property type="entry name" value="6-blade_b-propeller_TolB-like"/>
</dbReference>
<dbReference type="Proteomes" id="UP001379533">
    <property type="component" value="Chromosome"/>
</dbReference>
<evidence type="ECO:0000256" key="3">
    <source>
        <dbReference type="SAM" id="SignalP"/>
    </source>
</evidence>
<name>A0ABZ2K576_9BACT</name>
<dbReference type="InterPro" id="IPR017996">
    <property type="entry name" value="MRJP/yellow-related"/>
</dbReference>
<keyword evidence="3" id="KW-0732">Signal</keyword>
<dbReference type="Pfam" id="PF03022">
    <property type="entry name" value="MRJP"/>
    <property type="match status" value="1"/>
</dbReference>
<feature type="signal peptide" evidence="3">
    <location>
        <begin position="1"/>
        <end position="16"/>
    </location>
</feature>
<evidence type="ECO:0000313" key="4">
    <source>
        <dbReference type="EMBL" id="WXA92285.1"/>
    </source>
</evidence>
<dbReference type="PANTHER" id="PTHR10009">
    <property type="entry name" value="PROTEIN YELLOW-RELATED"/>
    <property type="match status" value="1"/>
</dbReference>
<evidence type="ECO:0000313" key="5">
    <source>
        <dbReference type="Proteomes" id="UP001379533"/>
    </source>
</evidence>
<reference evidence="4 5" key="1">
    <citation type="submission" date="2021-12" db="EMBL/GenBank/DDBJ databases">
        <title>Discovery of the Pendulisporaceae a myxobacterial family with distinct sporulation behavior and unique specialized metabolism.</title>
        <authorList>
            <person name="Garcia R."/>
            <person name="Popoff A."/>
            <person name="Bader C.D."/>
            <person name="Loehr J."/>
            <person name="Walesch S."/>
            <person name="Walt C."/>
            <person name="Boldt J."/>
            <person name="Bunk B."/>
            <person name="Haeckl F.J.F.P.J."/>
            <person name="Gunesch A.P."/>
            <person name="Birkelbach J."/>
            <person name="Nuebel U."/>
            <person name="Pietschmann T."/>
            <person name="Bach T."/>
            <person name="Mueller R."/>
        </authorList>
    </citation>
    <scope>NUCLEOTIDE SEQUENCE [LARGE SCALE GENOMIC DNA]</scope>
    <source>
        <strain evidence="4 5">MSr12523</strain>
    </source>
</reference>
<proteinExistence type="predicted"/>
<keyword evidence="2" id="KW-0964">Secreted</keyword>
<gene>
    <name evidence="4" type="ORF">LZC95_38250</name>
</gene>
<feature type="chain" id="PRO_5046370879" evidence="3">
    <location>
        <begin position="17"/>
        <end position="370"/>
    </location>
</feature>
<dbReference type="SUPFAM" id="SSF101898">
    <property type="entry name" value="NHL repeat"/>
    <property type="match status" value="1"/>
</dbReference>
<sequence length="370" mass="40285">MKAVLPVLAVACVVHCAPTTTSQTTNTEHSEKKLEMVGEFGDQQATGVAAAKNGRVFVNFPRWSDKVRYSVAEVTSGKVTPFPDEVRNTWDPASAADRFVCVQSVVVDSADHLWILDPASPMFQGVVPGGAKMVEVDLATNAVLRTIRFGADIAPTKSYLNDVRFDRERRFAYLTDSGLGAIVVVDLANGTQRRLLAEHPSTKAEKEPVSVAGQTLVVANGDRPQVHADGIALDPTGTWLYWHALTGRSLYRAKTADLRDASLTPDALGARVELVAKTHPPDGMEMDASGQLFLTDLEDSAVVRLDPNAPAAAPRIVARGPQLDWPDSLAFSPDGNYLYITASQIEHAPRFNQGVDRRTEPYRLWRVSLK</sequence>
<dbReference type="PANTHER" id="PTHR10009:SF18">
    <property type="entry name" value="PROTEIN YELLOW-LIKE PROTEIN"/>
    <property type="match status" value="1"/>
</dbReference>
<evidence type="ECO:0000256" key="2">
    <source>
        <dbReference type="ARBA" id="ARBA00022525"/>
    </source>
</evidence>
<accession>A0ABZ2K576</accession>
<dbReference type="EMBL" id="CP089982">
    <property type="protein sequence ID" value="WXA92285.1"/>
    <property type="molecule type" value="Genomic_DNA"/>
</dbReference>
<comment type="subcellular location">
    <subcellularLocation>
        <location evidence="1">Secreted</location>
    </subcellularLocation>
</comment>
<keyword evidence="5" id="KW-1185">Reference proteome</keyword>
<organism evidence="4 5">
    <name type="scientific">Pendulispora brunnea</name>
    <dbReference type="NCBI Taxonomy" id="2905690"/>
    <lineage>
        <taxon>Bacteria</taxon>
        <taxon>Pseudomonadati</taxon>
        <taxon>Myxococcota</taxon>
        <taxon>Myxococcia</taxon>
        <taxon>Myxococcales</taxon>
        <taxon>Sorangiineae</taxon>
        <taxon>Pendulisporaceae</taxon>
        <taxon>Pendulispora</taxon>
    </lineage>
</organism>
<dbReference type="RefSeq" id="WP_394842902.1">
    <property type="nucleotide sequence ID" value="NZ_CP089982.1"/>
</dbReference>
<dbReference type="Gene3D" id="2.120.10.30">
    <property type="entry name" value="TolB, C-terminal domain"/>
    <property type="match status" value="1"/>
</dbReference>
<evidence type="ECO:0000256" key="1">
    <source>
        <dbReference type="ARBA" id="ARBA00004613"/>
    </source>
</evidence>
<protein>
    <submittedName>
        <fullName evidence="4">Major royal jelly family protein</fullName>
    </submittedName>
</protein>